<accession>A0AAN9SLT8</accession>
<evidence type="ECO:0000313" key="11">
    <source>
        <dbReference type="EMBL" id="KAK7400257.1"/>
    </source>
</evidence>
<dbReference type="InterPro" id="IPR004316">
    <property type="entry name" value="SWEET_rpt"/>
</dbReference>
<feature type="transmembrane region" description="Helical" evidence="10">
    <location>
        <begin position="133"/>
        <end position="156"/>
    </location>
</feature>
<name>A0AAN9SLT8_PSOTE</name>
<dbReference type="EMBL" id="JAYMYS010000003">
    <property type="protein sequence ID" value="KAK7400257.1"/>
    <property type="molecule type" value="Genomic_DNA"/>
</dbReference>
<dbReference type="GO" id="GO:0005886">
    <property type="term" value="C:plasma membrane"/>
    <property type="evidence" value="ECO:0007669"/>
    <property type="project" value="UniProtKB-SubCell"/>
</dbReference>
<keyword evidence="6 10" id="KW-0812">Transmembrane</keyword>
<keyword evidence="12" id="KW-1185">Reference proteome</keyword>
<evidence type="ECO:0000256" key="10">
    <source>
        <dbReference type="RuleBase" id="RU910715"/>
    </source>
</evidence>
<sequence>MAFFNNRNHAALAFGLLGNVISFLVYLAPLPTFYRIYKRKSTEGFQSLPYLTALFSSMLWLYYASLKPSDATLLITINSFGCVIESVYIIIYIIYATHGARKLTVKLLVVMNVGSFVLIFLVTHFALSGTLRVQVVGWICVTLSVAVFAAPLAIVARVIRTKNVEFMPFYLSLFLTLSAIMWLGYGVFLKDICVAIPNVLGFTLGILQMLLYGMYRNSGNTEKEEHELEPVKNAVVVNVNSSATGGVHPVPVIGVENNKEGIIIKGEEMKSVEVKEYPV</sequence>
<evidence type="ECO:0000256" key="5">
    <source>
        <dbReference type="ARBA" id="ARBA00022597"/>
    </source>
</evidence>
<proteinExistence type="inferred from homology"/>
<evidence type="ECO:0000256" key="1">
    <source>
        <dbReference type="ARBA" id="ARBA00004651"/>
    </source>
</evidence>
<dbReference type="GO" id="GO:0051119">
    <property type="term" value="F:sugar transmembrane transporter activity"/>
    <property type="evidence" value="ECO:0007669"/>
    <property type="project" value="InterPro"/>
</dbReference>
<dbReference type="Proteomes" id="UP001386955">
    <property type="component" value="Unassembled WGS sequence"/>
</dbReference>
<feature type="transmembrane region" description="Helical" evidence="10">
    <location>
        <begin position="12"/>
        <end position="36"/>
    </location>
</feature>
<keyword evidence="7" id="KW-0677">Repeat</keyword>
<dbReference type="InterPro" id="IPR047664">
    <property type="entry name" value="SWEET"/>
</dbReference>
<evidence type="ECO:0000313" key="12">
    <source>
        <dbReference type="Proteomes" id="UP001386955"/>
    </source>
</evidence>
<protein>
    <recommendedName>
        <fullName evidence="10">Bidirectional sugar transporter SWEET</fullName>
    </recommendedName>
</protein>
<evidence type="ECO:0000256" key="6">
    <source>
        <dbReference type="ARBA" id="ARBA00022692"/>
    </source>
</evidence>
<comment type="caution">
    <text evidence="11">The sequence shown here is derived from an EMBL/GenBank/DDBJ whole genome shotgun (WGS) entry which is preliminary data.</text>
</comment>
<feature type="transmembrane region" description="Helical" evidence="10">
    <location>
        <begin position="107"/>
        <end position="127"/>
    </location>
</feature>
<feature type="transmembrane region" description="Helical" evidence="10">
    <location>
        <begin position="48"/>
        <end position="65"/>
    </location>
</feature>
<dbReference type="Gene3D" id="1.20.1280.290">
    <property type="match status" value="2"/>
</dbReference>
<comment type="similarity">
    <text evidence="2 10">Belongs to the SWEET sugar transporter family.</text>
</comment>
<comment type="function">
    <text evidence="10">Mediates both low-affinity uptake and efflux of sugar across the membrane.</text>
</comment>
<dbReference type="AlphaFoldDB" id="A0AAN9SLT8"/>
<organism evidence="11 12">
    <name type="scientific">Psophocarpus tetragonolobus</name>
    <name type="common">Winged bean</name>
    <name type="synonym">Dolichos tetragonolobus</name>
    <dbReference type="NCBI Taxonomy" id="3891"/>
    <lineage>
        <taxon>Eukaryota</taxon>
        <taxon>Viridiplantae</taxon>
        <taxon>Streptophyta</taxon>
        <taxon>Embryophyta</taxon>
        <taxon>Tracheophyta</taxon>
        <taxon>Spermatophyta</taxon>
        <taxon>Magnoliopsida</taxon>
        <taxon>eudicotyledons</taxon>
        <taxon>Gunneridae</taxon>
        <taxon>Pentapetalae</taxon>
        <taxon>rosids</taxon>
        <taxon>fabids</taxon>
        <taxon>Fabales</taxon>
        <taxon>Fabaceae</taxon>
        <taxon>Papilionoideae</taxon>
        <taxon>50 kb inversion clade</taxon>
        <taxon>NPAAA clade</taxon>
        <taxon>indigoferoid/millettioid clade</taxon>
        <taxon>Phaseoleae</taxon>
        <taxon>Psophocarpus</taxon>
    </lineage>
</organism>
<dbReference type="PANTHER" id="PTHR10791:SF222">
    <property type="entry name" value="BIDIRECTIONAL SUGAR TRANSPORTER SWEET15"/>
    <property type="match status" value="1"/>
</dbReference>
<evidence type="ECO:0000256" key="2">
    <source>
        <dbReference type="ARBA" id="ARBA00007809"/>
    </source>
</evidence>
<dbReference type="Pfam" id="PF03083">
    <property type="entry name" value="MtN3_slv"/>
    <property type="match status" value="2"/>
</dbReference>
<reference evidence="11 12" key="1">
    <citation type="submission" date="2024-01" db="EMBL/GenBank/DDBJ databases">
        <title>The genomes of 5 underutilized Papilionoideae crops provide insights into root nodulation and disease resistanc.</title>
        <authorList>
            <person name="Jiang F."/>
        </authorList>
    </citation>
    <scope>NUCLEOTIDE SEQUENCE [LARGE SCALE GENOMIC DNA]</scope>
    <source>
        <strain evidence="11">DUOXIRENSHENG_FW03</strain>
        <tissue evidence="11">Leaves</tissue>
    </source>
</reference>
<keyword evidence="4" id="KW-1003">Cell membrane</keyword>
<dbReference type="FunFam" id="1.20.1280.290:FF:000001">
    <property type="entry name" value="Bidirectional sugar transporter SWEET"/>
    <property type="match status" value="1"/>
</dbReference>
<feature type="transmembrane region" description="Helical" evidence="10">
    <location>
        <begin position="71"/>
        <end position="95"/>
    </location>
</feature>
<keyword evidence="3 10" id="KW-0813">Transport</keyword>
<gene>
    <name evidence="11" type="ORF">VNO78_11460</name>
</gene>
<comment type="subcellular location">
    <subcellularLocation>
        <location evidence="1 10">Cell membrane</location>
        <topology evidence="1 10">Multi-pass membrane protein</topology>
    </subcellularLocation>
</comment>
<evidence type="ECO:0000256" key="3">
    <source>
        <dbReference type="ARBA" id="ARBA00022448"/>
    </source>
</evidence>
<dbReference type="GO" id="GO:0008515">
    <property type="term" value="F:sucrose transmembrane transporter activity"/>
    <property type="evidence" value="ECO:0007669"/>
    <property type="project" value="UniProtKB-ARBA"/>
</dbReference>
<feature type="transmembrane region" description="Helical" evidence="10">
    <location>
        <begin position="168"/>
        <end position="188"/>
    </location>
</feature>
<evidence type="ECO:0000256" key="7">
    <source>
        <dbReference type="ARBA" id="ARBA00022737"/>
    </source>
</evidence>
<evidence type="ECO:0000256" key="9">
    <source>
        <dbReference type="ARBA" id="ARBA00023136"/>
    </source>
</evidence>
<dbReference type="PANTHER" id="PTHR10791">
    <property type="entry name" value="RAG1-ACTIVATING PROTEIN 1"/>
    <property type="match status" value="1"/>
</dbReference>
<dbReference type="FunFam" id="1.20.1280.290:FF:000003">
    <property type="entry name" value="Bidirectional sugar transporter SWEET"/>
    <property type="match status" value="1"/>
</dbReference>
<keyword evidence="8 10" id="KW-1133">Transmembrane helix</keyword>
<keyword evidence="9 10" id="KW-0472">Membrane</keyword>
<feature type="transmembrane region" description="Helical" evidence="10">
    <location>
        <begin position="194"/>
        <end position="215"/>
    </location>
</feature>
<keyword evidence="5 10" id="KW-0762">Sugar transport</keyword>
<evidence type="ECO:0000256" key="4">
    <source>
        <dbReference type="ARBA" id="ARBA00022475"/>
    </source>
</evidence>
<evidence type="ECO:0000256" key="8">
    <source>
        <dbReference type="ARBA" id="ARBA00022989"/>
    </source>
</evidence>